<dbReference type="EMBL" id="JAYGJQ010000003">
    <property type="protein sequence ID" value="MEA9358177.1"/>
    <property type="molecule type" value="Genomic_DNA"/>
</dbReference>
<dbReference type="InterPro" id="IPR005119">
    <property type="entry name" value="LysR_subst-bd"/>
</dbReference>
<dbReference type="CDD" id="cd05466">
    <property type="entry name" value="PBP2_LTTR_substrate"/>
    <property type="match status" value="1"/>
</dbReference>
<evidence type="ECO:0000256" key="3">
    <source>
        <dbReference type="ARBA" id="ARBA00023125"/>
    </source>
</evidence>
<evidence type="ECO:0000256" key="1">
    <source>
        <dbReference type="ARBA" id="ARBA00009437"/>
    </source>
</evidence>
<keyword evidence="7" id="KW-1185">Reference proteome</keyword>
<proteinExistence type="inferred from homology"/>
<sequence length="284" mass="32331">MQQNDPNLNHLRYFLTAVQLGSHAKAAKFHRVSQPAISLAINKLEESFNVTLVMNLKNRFKLTPEGEKLVLEAPRLMKALEDLRVSLQSQTDTISGELNLASSMGVAPFYLISPLKDFTSKYEDVNFHINLGDVKFIIDQIQTNQAELGVFMEDQTKVPFTKRILHEGNFVAITSRDFIYNDQKKIKILITNEAPGIHEFESIVKRKMKERSFHYHTVESWELIVEMAMNGLGVGIIPEFMVGKCLVQPELTEAIKTMNYKIAVVHKGEHQLSKEAKLFLDSLN</sequence>
<keyword evidence="2" id="KW-0805">Transcription regulation</keyword>
<dbReference type="Pfam" id="PF00126">
    <property type="entry name" value="HTH_1"/>
    <property type="match status" value="1"/>
</dbReference>
<feature type="domain" description="HTH lysR-type" evidence="5">
    <location>
        <begin position="6"/>
        <end position="63"/>
    </location>
</feature>
<dbReference type="InterPro" id="IPR036388">
    <property type="entry name" value="WH-like_DNA-bd_sf"/>
</dbReference>
<keyword evidence="4" id="KW-0804">Transcription</keyword>
<dbReference type="SUPFAM" id="SSF46785">
    <property type="entry name" value="Winged helix' DNA-binding domain"/>
    <property type="match status" value="1"/>
</dbReference>
<name>A0ABU5VYP1_9BACT</name>
<dbReference type="RefSeq" id="WP_323578473.1">
    <property type="nucleotide sequence ID" value="NZ_JAYGJQ010000003.1"/>
</dbReference>
<dbReference type="SUPFAM" id="SSF53850">
    <property type="entry name" value="Periplasmic binding protein-like II"/>
    <property type="match status" value="1"/>
</dbReference>
<dbReference type="Gene3D" id="1.10.10.10">
    <property type="entry name" value="Winged helix-like DNA-binding domain superfamily/Winged helix DNA-binding domain"/>
    <property type="match status" value="1"/>
</dbReference>
<keyword evidence="3" id="KW-0238">DNA-binding</keyword>
<gene>
    <name evidence="6" type="ORF">SHI21_18225</name>
</gene>
<dbReference type="Gene3D" id="3.40.190.290">
    <property type="match status" value="1"/>
</dbReference>
<dbReference type="PANTHER" id="PTHR30126:SF40">
    <property type="entry name" value="HTH-TYPE TRANSCRIPTIONAL REGULATOR GLTR"/>
    <property type="match status" value="1"/>
</dbReference>
<dbReference type="InterPro" id="IPR000847">
    <property type="entry name" value="LysR_HTH_N"/>
</dbReference>
<evidence type="ECO:0000256" key="4">
    <source>
        <dbReference type="ARBA" id="ARBA00023163"/>
    </source>
</evidence>
<dbReference type="Proteomes" id="UP001302274">
    <property type="component" value="Unassembled WGS sequence"/>
</dbReference>
<accession>A0ABU5VYP1</accession>
<reference evidence="6 7" key="1">
    <citation type="submission" date="2023-11" db="EMBL/GenBank/DDBJ databases">
        <title>A Novel Polar Bacteriovorax (B. antarcticus) Isolated from the Biocrust in Antarctica.</title>
        <authorList>
            <person name="Mun W."/>
            <person name="Choi S.Y."/>
            <person name="Mitchell R.J."/>
        </authorList>
    </citation>
    <scope>NUCLEOTIDE SEQUENCE [LARGE SCALE GENOMIC DNA]</scope>
    <source>
        <strain evidence="6 7">PP10</strain>
    </source>
</reference>
<dbReference type="Pfam" id="PF03466">
    <property type="entry name" value="LysR_substrate"/>
    <property type="match status" value="1"/>
</dbReference>
<dbReference type="PANTHER" id="PTHR30126">
    <property type="entry name" value="HTH-TYPE TRANSCRIPTIONAL REGULATOR"/>
    <property type="match status" value="1"/>
</dbReference>
<dbReference type="InterPro" id="IPR036390">
    <property type="entry name" value="WH_DNA-bd_sf"/>
</dbReference>
<protein>
    <submittedName>
        <fullName evidence="6">LysR family transcriptional regulator</fullName>
    </submittedName>
</protein>
<evidence type="ECO:0000313" key="7">
    <source>
        <dbReference type="Proteomes" id="UP001302274"/>
    </source>
</evidence>
<evidence type="ECO:0000256" key="2">
    <source>
        <dbReference type="ARBA" id="ARBA00023015"/>
    </source>
</evidence>
<dbReference type="PROSITE" id="PS50931">
    <property type="entry name" value="HTH_LYSR"/>
    <property type="match status" value="1"/>
</dbReference>
<comment type="similarity">
    <text evidence="1">Belongs to the LysR transcriptional regulatory family.</text>
</comment>
<evidence type="ECO:0000259" key="5">
    <source>
        <dbReference type="PROSITE" id="PS50931"/>
    </source>
</evidence>
<organism evidence="6 7">
    <name type="scientific">Bacteriovorax antarcticus</name>
    <dbReference type="NCBI Taxonomy" id="3088717"/>
    <lineage>
        <taxon>Bacteria</taxon>
        <taxon>Pseudomonadati</taxon>
        <taxon>Bdellovibrionota</taxon>
        <taxon>Bacteriovoracia</taxon>
        <taxon>Bacteriovoracales</taxon>
        <taxon>Bacteriovoracaceae</taxon>
        <taxon>Bacteriovorax</taxon>
    </lineage>
</organism>
<evidence type="ECO:0000313" key="6">
    <source>
        <dbReference type="EMBL" id="MEA9358177.1"/>
    </source>
</evidence>
<comment type="caution">
    <text evidence="6">The sequence shown here is derived from an EMBL/GenBank/DDBJ whole genome shotgun (WGS) entry which is preliminary data.</text>
</comment>